<dbReference type="FunFam" id="3.30.310.80:FF:000001">
    <property type="entry name" value="Non-specific serine/threonine protein kinase"/>
    <property type="match status" value="1"/>
</dbReference>
<comment type="similarity">
    <text evidence="10">Belongs to the protein kinase superfamily. CAMK Ser/Thr protein kinase family. Smok subfamily.</text>
</comment>
<dbReference type="EC" id="2.7.11.1" evidence="3"/>
<reference evidence="17" key="3">
    <citation type="submission" date="2025-09" db="UniProtKB">
        <authorList>
            <consortium name="Ensembl"/>
        </authorList>
    </citation>
    <scope>IDENTIFICATION</scope>
</reference>
<keyword evidence="6" id="KW-0547">Nucleotide-binding</keyword>
<feature type="compositionally biased region" description="Basic and acidic residues" evidence="13">
    <location>
        <begin position="560"/>
        <end position="572"/>
    </location>
</feature>
<comment type="catalytic activity">
    <reaction evidence="11">
        <text>L-threonyl-[protein] + ATP = O-phospho-L-threonyl-[protein] + ADP + H(+)</text>
        <dbReference type="Rhea" id="RHEA:46608"/>
        <dbReference type="Rhea" id="RHEA-COMP:11060"/>
        <dbReference type="Rhea" id="RHEA-COMP:11605"/>
        <dbReference type="ChEBI" id="CHEBI:15378"/>
        <dbReference type="ChEBI" id="CHEBI:30013"/>
        <dbReference type="ChEBI" id="CHEBI:30616"/>
        <dbReference type="ChEBI" id="CHEBI:61977"/>
        <dbReference type="ChEBI" id="CHEBI:456216"/>
        <dbReference type="EC" id="2.7.11.1"/>
    </reaction>
</comment>
<dbReference type="Proteomes" id="UP000265100">
    <property type="component" value="Chromosome 13"/>
</dbReference>
<evidence type="ECO:0000259" key="14">
    <source>
        <dbReference type="PROSITE" id="PS50011"/>
    </source>
</evidence>
<keyword evidence="5" id="KW-0808">Transferase</keyword>
<evidence type="ECO:0000256" key="13">
    <source>
        <dbReference type="SAM" id="MobiDB-lite"/>
    </source>
</evidence>
<accession>A0AAX7U7V5</accession>
<dbReference type="Gene3D" id="1.10.510.10">
    <property type="entry name" value="Transferase(Phosphotransferase) domain 1"/>
    <property type="match status" value="1"/>
</dbReference>
<dbReference type="Gene3D" id="1.10.8.10">
    <property type="entry name" value="DNA helicase RuvA subunit, C-terminal domain"/>
    <property type="match status" value="1"/>
</dbReference>
<dbReference type="GO" id="GO:0035556">
    <property type="term" value="P:intracellular signal transduction"/>
    <property type="evidence" value="ECO:0007669"/>
    <property type="project" value="TreeGrafter"/>
</dbReference>
<evidence type="ECO:0000256" key="2">
    <source>
        <dbReference type="ARBA" id="ARBA00006234"/>
    </source>
</evidence>
<keyword evidence="7" id="KW-0418">Kinase</keyword>
<dbReference type="PANTHER" id="PTHR24346">
    <property type="entry name" value="MAP/MICROTUBULE AFFINITY-REGULATING KINASE"/>
    <property type="match status" value="1"/>
</dbReference>
<keyword evidence="8" id="KW-0067">ATP-binding</keyword>
<evidence type="ECO:0000256" key="7">
    <source>
        <dbReference type="ARBA" id="ARBA00022777"/>
    </source>
</evidence>
<dbReference type="Gene3D" id="3.30.200.20">
    <property type="entry name" value="Phosphorylase Kinase, domain 1"/>
    <property type="match status" value="1"/>
</dbReference>
<feature type="compositionally biased region" description="Polar residues" evidence="13">
    <location>
        <begin position="396"/>
        <end position="406"/>
    </location>
</feature>
<dbReference type="InterPro" id="IPR015940">
    <property type="entry name" value="UBA"/>
</dbReference>
<evidence type="ECO:0000256" key="8">
    <source>
        <dbReference type="ARBA" id="ARBA00022840"/>
    </source>
</evidence>
<dbReference type="FunFam" id="1.10.510.10:FF:000002">
    <property type="entry name" value="Non-specific serine/threonine protein kinase"/>
    <property type="match status" value="1"/>
</dbReference>
<dbReference type="PROSITE" id="PS50011">
    <property type="entry name" value="PROTEIN_KINASE_DOM"/>
    <property type="match status" value="1"/>
</dbReference>
<dbReference type="GO" id="GO:0005737">
    <property type="term" value="C:cytoplasm"/>
    <property type="evidence" value="ECO:0007669"/>
    <property type="project" value="TreeGrafter"/>
</dbReference>
<dbReference type="Ensembl" id="ENSACLT00000089886.1">
    <property type="protein sequence ID" value="ENSACLP00000064935.1"/>
    <property type="gene ID" value="ENSACLG00000011894.2"/>
</dbReference>
<evidence type="ECO:0000259" key="15">
    <source>
        <dbReference type="PROSITE" id="PS50030"/>
    </source>
</evidence>
<dbReference type="InterPro" id="IPR001772">
    <property type="entry name" value="KA1_dom"/>
</dbReference>
<dbReference type="SUPFAM" id="SSF56112">
    <property type="entry name" value="Protein kinase-like (PK-like)"/>
    <property type="match status" value="1"/>
</dbReference>
<dbReference type="InterPro" id="IPR008271">
    <property type="entry name" value="Ser/Thr_kinase_AS"/>
</dbReference>
<feature type="compositionally biased region" description="Basic and acidic residues" evidence="13">
    <location>
        <begin position="579"/>
        <end position="590"/>
    </location>
</feature>
<evidence type="ECO:0000256" key="11">
    <source>
        <dbReference type="ARBA" id="ARBA00047899"/>
    </source>
</evidence>
<keyword evidence="18" id="KW-1185">Reference proteome</keyword>
<evidence type="ECO:0000256" key="4">
    <source>
        <dbReference type="ARBA" id="ARBA00022527"/>
    </source>
</evidence>
<dbReference type="GO" id="GO:0042995">
    <property type="term" value="C:cell projection"/>
    <property type="evidence" value="ECO:0007669"/>
    <property type="project" value="UniProtKB-SubCell"/>
</dbReference>
<feature type="compositionally biased region" description="Basic and acidic residues" evidence="13">
    <location>
        <begin position="360"/>
        <end position="374"/>
    </location>
</feature>
<name>A0AAX7U7V5_ASTCA</name>
<dbReference type="Pfam" id="PF00069">
    <property type="entry name" value="Pkinase"/>
    <property type="match status" value="1"/>
</dbReference>
<comment type="catalytic activity">
    <reaction evidence="12">
        <text>L-seryl-[protein] + ATP = O-phospho-L-seryl-[protein] + ADP + H(+)</text>
        <dbReference type="Rhea" id="RHEA:17989"/>
        <dbReference type="Rhea" id="RHEA-COMP:9863"/>
        <dbReference type="Rhea" id="RHEA-COMP:11604"/>
        <dbReference type="ChEBI" id="CHEBI:15378"/>
        <dbReference type="ChEBI" id="CHEBI:29999"/>
        <dbReference type="ChEBI" id="CHEBI:30616"/>
        <dbReference type="ChEBI" id="CHEBI:83421"/>
        <dbReference type="ChEBI" id="CHEBI:456216"/>
        <dbReference type="EC" id="2.7.11.1"/>
    </reaction>
</comment>
<dbReference type="GeneTree" id="ENSGT00940000157560"/>
<dbReference type="Pfam" id="PF00627">
    <property type="entry name" value="UBA"/>
    <property type="match status" value="1"/>
</dbReference>
<evidence type="ECO:0000256" key="10">
    <source>
        <dbReference type="ARBA" id="ARBA00038181"/>
    </source>
</evidence>
<feature type="compositionally biased region" description="Polar residues" evidence="13">
    <location>
        <begin position="425"/>
        <end position="444"/>
    </location>
</feature>
<evidence type="ECO:0000313" key="17">
    <source>
        <dbReference type="Ensembl" id="ENSACLP00000064935.1"/>
    </source>
</evidence>
<dbReference type="SMART" id="SM00220">
    <property type="entry name" value="S_TKc"/>
    <property type="match status" value="1"/>
</dbReference>
<comment type="subcellular location">
    <subcellularLocation>
        <location evidence="1">Cell projection</location>
    </subcellularLocation>
</comment>
<dbReference type="FunFam" id="1.10.8.10:FF:000011">
    <property type="entry name" value="Non-specific serine/threonine protein kinase"/>
    <property type="match status" value="1"/>
</dbReference>
<feature type="region of interest" description="Disordered" evidence="13">
    <location>
        <begin position="299"/>
        <end position="593"/>
    </location>
</feature>
<evidence type="ECO:0000256" key="3">
    <source>
        <dbReference type="ARBA" id="ARBA00012513"/>
    </source>
</evidence>
<dbReference type="GO" id="GO:0004674">
    <property type="term" value="F:protein serine/threonine kinase activity"/>
    <property type="evidence" value="ECO:0007669"/>
    <property type="project" value="UniProtKB-KW"/>
</dbReference>
<feature type="compositionally biased region" description="Polar residues" evidence="13">
    <location>
        <begin position="299"/>
        <end position="317"/>
    </location>
</feature>
<dbReference type="InterPro" id="IPR011009">
    <property type="entry name" value="Kinase-like_dom_sf"/>
</dbReference>
<dbReference type="InterPro" id="IPR000719">
    <property type="entry name" value="Prot_kinase_dom"/>
</dbReference>
<dbReference type="SUPFAM" id="SSF103243">
    <property type="entry name" value="KA1-like"/>
    <property type="match status" value="1"/>
</dbReference>
<evidence type="ECO:0000256" key="5">
    <source>
        <dbReference type="ARBA" id="ARBA00022679"/>
    </source>
</evidence>
<dbReference type="AlphaFoldDB" id="A0AAX7U7V5"/>
<dbReference type="CDD" id="cd12196">
    <property type="entry name" value="MARK1-3_C"/>
    <property type="match status" value="1"/>
</dbReference>
<evidence type="ECO:0000256" key="12">
    <source>
        <dbReference type="ARBA" id="ARBA00048679"/>
    </source>
</evidence>
<keyword evidence="9" id="KW-0966">Cell projection</keyword>
<dbReference type="Gene3D" id="3.30.310.80">
    <property type="entry name" value="Kinase associated domain 1, KA1"/>
    <property type="match status" value="1"/>
</dbReference>
<feature type="compositionally biased region" description="Polar residues" evidence="13">
    <location>
        <begin position="541"/>
        <end position="553"/>
    </location>
</feature>
<dbReference type="PANTHER" id="PTHR24346:SF21">
    <property type="entry name" value="SERINE_THREONINE-PROTEIN KINASE MARK1"/>
    <property type="match status" value="1"/>
</dbReference>
<dbReference type="Pfam" id="PF02149">
    <property type="entry name" value="KA1"/>
    <property type="match status" value="1"/>
</dbReference>
<reference evidence="17" key="2">
    <citation type="submission" date="2025-08" db="UniProtKB">
        <authorList>
            <consortium name="Ensembl"/>
        </authorList>
    </citation>
    <scope>IDENTIFICATION</scope>
</reference>
<feature type="domain" description="UBA" evidence="15">
    <location>
        <begin position="244"/>
        <end position="283"/>
    </location>
</feature>
<keyword evidence="4" id="KW-0723">Serine/threonine-protein kinase</keyword>
<evidence type="ECO:0000256" key="1">
    <source>
        <dbReference type="ARBA" id="ARBA00004316"/>
    </source>
</evidence>
<feature type="compositionally biased region" description="Low complexity" evidence="13">
    <location>
        <begin position="475"/>
        <end position="486"/>
    </location>
</feature>
<comment type="similarity">
    <text evidence="2">Belongs to the protein kinase superfamily. CAMK Ser/Thr protein kinase family. SNF1 subfamily.</text>
</comment>
<gene>
    <name evidence="17" type="primary">MARK1</name>
</gene>
<evidence type="ECO:0000256" key="9">
    <source>
        <dbReference type="ARBA" id="ARBA00023273"/>
    </source>
</evidence>
<proteinExistence type="inferred from homology"/>
<dbReference type="PROSITE" id="PS50030">
    <property type="entry name" value="UBA"/>
    <property type="match status" value="1"/>
</dbReference>
<feature type="domain" description="Protein kinase" evidence="14">
    <location>
        <begin position="1"/>
        <end position="225"/>
    </location>
</feature>
<sequence length="688" mass="76871">IKPDQQAQLTPNHNLQLAFDLLHLCLLSPLSPAVKLFEVIETEKTLYLVMEYASGGEVFDYLVAHGRMKEKEARAKFRQIVSAVQYCHQRRIVHRDLKAENLLLDADMNIKIADFGFSNEFTVGSKLDTFCGSPPYAAPELFQGKKYDGPEVDVWSLGVILYTLVSGSLPFDGQNLKELRERVLRGKYRIPFYMSTDCENLLKKLLVLNPVKRGSLEQIMKDHWMNVGHEEEELKPYIEPEADFSDSSRIELMVTMGFPKDEITDSLQNQKYDEVMATYLLLGRKAPEFEGSEPLANSILGQRQRPTSDINNSSSISPAHPKVTRSISTNQKQRRYSDHVGPSVPPAVSYTKRGQALSVESDHREEWDGARRLELSTSKGDVPASPLGVQERKKTTSTNGSMTRRNTYVCERSSTDRYSAIPNGKDSSLTEVSGSTPSTAMSSTRPRHTKSMSSSGHPSKSTLPPIDDNTELKASSSPRGPSTSPSAHSISTPEKNRFPRGTTSRSTFHGAQLRDRRSATYNGPPASPTLSHDTGALAQQRRGTSTGIISKITSKFVRRVPSEGEASARTETPRSASGDTKEDGSRDSKPRSLRFTWSMKTTSSMEPSEMMREIRKVLDANSCDYEQRERFLLFCVHGDARQDNLVQWEMEVCKLPRLSLNGVRFKRISGTSIAFKNIACKIANELKL</sequence>
<reference evidence="17" key="1">
    <citation type="submission" date="2018-05" db="EMBL/GenBank/DDBJ databases">
        <authorList>
            <person name="Datahose"/>
        </authorList>
    </citation>
    <scope>NUCLEOTIDE SEQUENCE</scope>
</reference>
<evidence type="ECO:0000313" key="18">
    <source>
        <dbReference type="Proteomes" id="UP000265100"/>
    </source>
</evidence>
<feature type="compositionally biased region" description="Low complexity" evidence="13">
    <location>
        <begin position="451"/>
        <end position="461"/>
    </location>
</feature>
<protein>
    <recommendedName>
        <fullName evidence="3">non-specific serine/threonine protein kinase</fullName>
        <ecNumber evidence="3">2.7.11.1</ecNumber>
    </recommendedName>
</protein>
<dbReference type="PROSITE" id="PS00108">
    <property type="entry name" value="PROTEIN_KINASE_ST"/>
    <property type="match status" value="1"/>
</dbReference>
<dbReference type="InterPro" id="IPR028375">
    <property type="entry name" value="KA1/Ssp2_C"/>
</dbReference>
<organism evidence="17 18">
    <name type="scientific">Astatotilapia calliptera</name>
    <name type="common">Eastern happy</name>
    <name type="synonym">Chromis callipterus</name>
    <dbReference type="NCBI Taxonomy" id="8154"/>
    <lineage>
        <taxon>Eukaryota</taxon>
        <taxon>Metazoa</taxon>
        <taxon>Chordata</taxon>
        <taxon>Craniata</taxon>
        <taxon>Vertebrata</taxon>
        <taxon>Euteleostomi</taxon>
        <taxon>Actinopterygii</taxon>
        <taxon>Neopterygii</taxon>
        <taxon>Teleostei</taxon>
        <taxon>Neoteleostei</taxon>
        <taxon>Acanthomorphata</taxon>
        <taxon>Ovalentaria</taxon>
        <taxon>Cichlomorphae</taxon>
        <taxon>Cichliformes</taxon>
        <taxon>Cichlidae</taxon>
        <taxon>African cichlids</taxon>
        <taxon>Pseudocrenilabrinae</taxon>
        <taxon>Haplochromini</taxon>
        <taxon>Astatotilapia</taxon>
    </lineage>
</organism>
<dbReference type="GO" id="GO:0005524">
    <property type="term" value="F:ATP binding"/>
    <property type="evidence" value="ECO:0007669"/>
    <property type="project" value="UniProtKB-KW"/>
</dbReference>
<evidence type="ECO:0000259" key="16">
    <source>
        <dbReference type="PROSITE" id="PS50032"/>
    </source>
</evidence>
<dbReference type="PROSITE" id="PS50032">
    <property type="entry name" value="KA1"/>
    <property type="match status" value="1"/>
</dbReference>
<feature type="domain" description="KA1" evidence="16">
    <location>
        <begin position="639"/>
        <end position="688"/>
    </location>
</feature>
<dbReference type="SMART" id="SM00165">
    <property type="entry name" value="UBA"/>
    <property type="match status" value="1"/>
</dbReference>
<evidence type="ECO:0000256" key="6">
    <source>
        <dbReference type="ARBA" id="ARBA00022741"/>
    </source>
</evidence>